<evidence type="ECO:0008006" key="5">
    <source>
        <dbReference type="Google" id="ProtNLM"/>
    </source>
</evidence>
<keyword evidence="2" id="KW-1133">Transmembrane helix</keyword>
<reference evidence="3" key="1">
    <citation type="journal article" date="2023" name="Plant J.">
        <title>Genome sequences and population genomics provide insights into the demographic history, inbreeding, and mutation load of two 'living fossil' tree species of Dipteronia.</title>
        <authorList>
            <person name="Feng Y."/>
            <person name="Comes H.P."/>
            <person name="Chen J."/>
            <person name="Zhu S."/>
            <person name="Lu R."/>
            <person name="Zhang X."/>
            <person name="Li P."/>
            <person name="Qiu J."/>
            <person name="Olsen K.M."/>
            <person name="Qiu Y."/>
        </authorList>
    </citation>
    <scope>NUCLEOTIDE SEQUENCE</scope>
    <source>
        <strain evidence="3">NBL</strain>
    </source>
</reference>
<evidence type="ECO:0000313" key="4">
    <source>
        <dbReference type="Proteomes" id="UP001281410"/>
    </source>
</evidence>
<dbReference type="Proteomes" id="UP001281410">
    <property type="component" value="Unassembled WGS sequence"/>
</dbReference>
<feature type="compositionally biased region" description="Basic residues" evidence="1">
    <location>
        <begin position="1"/>
        <end position="19"/>
    </location>
</feature>
<evidence type="ECO:0000313" key="3">
    <source>
        <dbReference type="EMBL" id="KAK3199422.1"/>
    </source>
</evidence>
<feature type="transmembrane region" description="Helical" evidence="2">
    <location>
        <begin position="21"/>
        <end position="45"/>
    </location>
</feature>
<keyword evidence="2" id="KW-0472">Membrane</keyword>
<sequence>MTKKRTLSTTKKKRTRRHEPTRYLSLPSSSSSSFLGSIGYGFVWFGDGLWIQLGVDVDGLGVRLGVGMGLFGLGMVSGFDWVWVWVCSVWGWFLDSIRC</sequence>
<feature type="region of interest" description="Disordered" evidence="1">
    <location>
        <begin position="1"/>
        <end position="32"/>
    </location>
</feature>
<comment type="caution">
    <text evidence="3">The sequence shown here is derived from an EMBL/GenBank/DDBJ whole genome shotgun (WGS) entry which is preliminary data.</text>
</comment>
<evidence type="ECO:0000256" key="1">
    <source>
        <dbReference type="SAM" id="MobiDB-lite"/>
    </source>
</evidence>
<keyword evidence="2" id="KW-0812">Transmembrane</keyword>
<keyword evidence="4" id="KW-1185">Reference proteome</keyword>
<protein>
    <recommendedName>
        <fullName evidence="5">Transmembrane protein</fullName>
    </recommendedName>
</protein>
<dbReference type="AlphaFoldDB" id="A0AAE0E1I9"/>
<accession>A0AAE0E1I9</accession>
<gene>
    <name evidence="3" type="ORF">Dsin_022837</name>
</gene>
<feature type="transmembrane region" description="Helical" evidence="2">
    <location>
        <begin position="65"/>
        <end position="93"/>
    </location>
</feature>
<name>A0AAE0E1I9_9ROSI</name>
<organism evidence="3 4">
    <name type="scientific">Dipteronia sinensis</name>
    <dbReference type="NCBI Taxonomy" id="43782"/>
    <lineage>
        <taxon>Eukaryota</taxon>
        <taxon>Viridiplantae</taxon>
        <taxon>Streptophyta</taxon>
        <taxon>Embryophyta</taxon>
        <taxon>Tracheophyta</taxon>
        <taxon>Spermatophyta</taxon>
        <taxon>Magnoliopsida</taxon>
        <taxon>eudicotyledons</taxon>
        <taxon>Gunneridae</taxon>
        <taxon>Pentapetalae</taxon>
        <taxon>rosids</taxon>
        <taxon>malvids</taxon>
        <taxon>Sapindales</taxon>
        <taxon>Sapindaceae</taxon>
        <taxon>Hippocastanoideae</taxon>
        <taxon>Acereae</taxon>
        <taxon>Dipteronia</taxon>
    </lineage>
</organism>
<dbReference type="EMBL" id="JANJYJ010000007">
    <property type="protein sequence ID" value="KAK3199422.1"/>
    <property type="molecule type" value="Genomic_DNA"/>
</dbReference>
<evidence type="ECO:0000256" key="2">
    <source>
        <dbReference type="SAM" id="Phobius"/>
    </source>
</evidence>
<proteinExistence type="predicted"/>